<keyword evidence="5" id="KW-0949">S-adenosyl-L-methionine</keyword>
<dbReference type="PRINTS" id="PR00507">
    <property type="entry name" value="N12N6MTFRASE"/>
</dbReference>
<evidence type="ECO:0000256" key="1">
    <source>
        <dbReference type="ARBA" id="ARBA00006594"/>
    </source>
</evidence>
<dbReference type="EMBL" id="AP023086">
    <property type="protein sequence ID" value="BCD99231.1"/>
    <property type="molecule type" value="Genomic_DNA"/>
</dbReference>
<dbReference type="InterPro" id="IPR038333">
    <property type="entry name" value="T1MK-like_N_sf"/>
</dbReference>
<evidence type="ECO:0000256" key="2">
    <source>
        <dbReference type="ARBA" id="ARBA00011900"/>
    </source>
</evidence>
<evidence type="ECO:0000256" key="6">
    <source>
        <dbReference type="ARBA" id="ARBA00022747"/>
    </source>
</evidence>
<dbReference type="Gene3D" id="3.40.50.150">
    <property type="entry name" value="Vaccinia Virus protein VP39"/>
    <property type="match status" value="1"/>
</dbReference>
<keyword evidence="3 10" id="KW-0489">Methyltransferase</keyword>
<organism evidence="10 11">
    <name type="scientific">Marinagarivorans cellulosilyticus</name>
    <dbReference type="NCBI Taxonomy" id="2721545"/>
    <lineage>
        <taxon>Bacteria</taxon>
        <taxon>Pseudomonadati</taxon>
        <taxon>Pseudomonadota</taxon>
        <taxon>Gammaproteobacteria</taxon>
        <taxon>Cellvibrionales</taxon>
        <taxon>Cellvibrionaceae</taxon>
        <taxon>Marinagarivorans</taxon>
    </lineage>
</organism>
<evidence type="ECO:0000259" key="8">
    <source>
        <dbReference type="Pfam" id="PF02384"/>
    </source>
</evidence>
<dbReference type="Proteomes" id="UP001320119">
    <property type="component" value="Chromosome"/>
</dbReference>
<dbReference type="KEGG" id="marq:MARGE09_P3432"/>
<dbReference type="InterPro" id="IPR003356">
    <property type="entry name" value="DNA_methylase_A-5"/>
</dbReference>
<dbReference type="PROSITE" id="PS00092">
    <property type="entry name" value="N6_MTASE"/>
    <property type="match status" value="1"/>
</dbReference>
<dbReference type="InterPro" id="IPR022749">
    <property type="entry name" value="D12N6_MeTrfase_N"/>
</dbReference>
<dbReference type="AlphaFoldDB" id="A0AAN1WKC1"/>
<dbReference type="EC" id="2.1.1.72" evidence="2"/>
<dbReference type="InterPro" id="IPR029063">
    <property type="entry name" value="SAM-dependent_MTases_sf"/>
</dbReference>
<comment type="catalytic activity">
    <reaction evidence="7">
        <text>a 2'-deoxyadenosine in DNA + S-adenosyl-L-methionine = an N(6)-methyl-2'-deoxyadenosine in DNA + S-adenosyl-L-homocysteine + H(+)</text>
        <dbReference type="Rhea" id="RHEA:15197"/>
        <dbReference type="Rhea" id="RHEA-COMP:12418"/>
        <dbReference type="Rhea" id="RHEA-COMP:12419"/>
        <dbReference type="ChEBI" id="CHEBI:15378"/>
        <dbReference type="ChEBI" id="CHEBI:57856"/>
        <dbReference type="ChEBI" id="CHEBI:59789"/>
        <dbReference type="ChEBI" id="CHEBI:90615"/>
        <dbReference type="ChEBI" id="CHEBI:90616"/>
        <dbReference type="EC" id="2.1.1.72"/>
    </reaction>
</comment>
<evidence type="ECO:0000256" key="5">
    <source>
        <dbReference type="ARBA" id="ARBA00022691"/>
    </source>
</evidence>
<reference evidence="10 11" key="1">
    <citation type="journal article" date="2022" name="IScience">
        <title>An ultrasensitive nanofiber-based assay for enzymatic hydrolysis and deep-sea microbial degradation of cellulose.</title>
        <authorList>
            <person name="Tsudome M."/>
            <person name="Tachioka M."/>
            <person name="Miyazaki M."/>
            <person name="Uchimura K."/>
            <person name="Tsuda M."/>
            <person name="Takaki Y."/>
            <person name="Deguchi S."/>
        </authorList>
    </citation>
    <scope>NUCLEOTIDE SEQUENCE [LARGE SCALE GENOMIC DNA]</scope>
    <source>
        <strain evidence="10 11">GE09</strain>
    </source>
</reference>
<sequence>MLTGQIRNDIDKLWEKFWTGGITNPLTVIEQISYLMFARMLDMQEDNAERKAARSKKSDFDRVFPNTSKGQLLRWKNFKNLSGKELHKHLKNEVYPFFATLGHKSEQKDGLGGKGSAIEALGHIGEYMQDADLEIKNESVLVSAVEMVENLPLTQSDVKGDIYEYLLSKLTTAGINGQFRTPRHIIDAMIELIDPQPTESICDPACGTAGFLARTMEYLNKTYSSEAGIFADEEGNKHFTGDLLEPYRKHINTQMFWGFDFDTTMLRVSSMNMALHGVNGANILYQDSLSKSIKENFPQQEQNFFDVILANPPFKGSLDETNTNPDVLGLVKTKKTELLFIAHILRALKLGGRAAVIVPDGVLFGSSKAHQQLRSELIENNQLEGIVSLPSGVFKPYAGVSTAILIFTKGGTTERVWFYDLMADGFSLDDKRVPLKPSVKDDDVQGGTNTAGARNAGAVKRAHALEGVNDLPDAIAQWKKYRTLIDKNSRAATIDKQFGDKAQKAFVVDAADIKANKYDLSINRYKEVVYEEETYEPPKKILKKLKKLELDILKDLDELEAML</sequence>
<dbReference type="Pfam" id="PF12161">
    <property type="entry name" value="HsdM_N"/>
    <property type="match status" value="1"/>
</dbReference>
<gene>
    <name evidence="10" type="ORF">MARGE09_P3432</name>
</gene>
<dbReference type="Gene3D" id="1.20.1260.30">
    <property type="match status" value="1"/>
</dbReference>
<dbReference type="REBASE" id="576563">
    <property type="entry name" value="M1.MspGE09ORF3430P"/>
</dbReference>
<dbReference type="PANTHER" id="PTHR42933">
    <property type="entry name" value="SLR6095 PROTEIN"/>
    <property type="match status" value="1"/>
</dbReference>
<keyword evidence="4 10" id="KW-0808">Transferase</keyword>
<keyword evidence="6" id="KW-0680">Restriction system</keyword>
<dbReference type="Pfam" id="PF02384">
    <property type="entry name" value="N6_Mtase"/>
    <property type="match status" value="1"/>
</dbReference>
<keyword evidence="11" id="KW-1185">Reference proteome</keyword>
<dbReference type="InterPro" id="IPR051537">
    <property type="entry name" value="DNA_Adenine_Mtase"/>
</dbReference>
<evidence type="ECO:0000259" key="9">
    <source>
        <dbReference type="Pfam" id="PF12161"/>
    </source>
</evidence>
<dbReference type="RefSeq" id="WP_236984292.1">
    <property type="nucleotide sequence ID" value="NZ_AP023086.1"/>
</dbReference>
<dbReference type="PANTHER" id="PTHR42933:SF3">
    <property type="entry name" value="TYPE I RESTRICTION ENZYME MJAVIII METHYLASE SUBUNIT"/>
    <property type="match status" value="1"/>
</dbReference>
<evidence type="ECO:0000313" key="10">
    <source>
        <dbReference type="EMBL" id="BCD99231.1"/>
    </source>
</evidence>
<name>A0AAN1WKC1_9GAMM</name>
<evidence type="ECO:0000256" key="4">
    <source>
        <dbReference type="ARBA" id="ARBA00022679"/>
    </source>
</evidence>
<accession>A0AAN1WKC1</accession>
<protein>
    <recommendedName>
        <fullName evidence="2">site-specific DNA-methyltransferase (adenine-specific)</fullName>
        <ecNumber evidence="2">2.1.1.72</ecNumber>
    </recommendedName>
</protein>
<dbReference type="GO" id="GO:0009007">
    <property type="term" value="F:site-specific DNA-methyltransferase (adenine-specific) activity"/>
    <property type="evidence" value="ECO:0007669"/>
    <property type="project" value="UniProtKB-EC"/>
</dbReference>
<feature type="domain" description="DNA methylase adenine-specific" evidence="8">
    <location>
        <begin position="155"/>
        <end position="436"/>
    </location>
</feature>
<dbReference type="GO" id="GO:0003677">
    <property type="term" value="F:DNA binding"/>
    <property type="evidence" value="ECO:0007669"/>
    <property type="project" value="InterPro"/>
</dbReference>
<dbReference type="InterPro" id="IPR002052">
    <property type="entry name" value="DNA_methylase_N6_adenine_CS"/>
</dbReference>
<dbReference type="GO" id="GO:0009307">
    <property type="term" value="P:DNA restriction-modification system"/>
    <property type="evidence" value="ECO:0007669"/>
    <property type="project" value="UniProtKB-KW"/>
</dbReference>
<evidence type="ECO:0000256" key="7">
    <source>
        <dbReference type="ARBA" id="ARBA00047942"/>
    </source>
</evidence>
<feature type="domain" description="N6 adenine-specific DNA methyltransferase N-terminal" evidence="9">
    <location>
        <begin position="6"/>
        <end position="147"/>
    </location>
</feature>
<dbReference type="GO" id="GO:0008170">
    <property type="term" value="F:N-methyltransferase activity"/>
    <property type="evidence" value="ECO:0007669"/>
    <property type="project" value="InterPro"/>
</dbReference>
<dbReference type="SUPFAM" id="SSF53335">
    <property type="entry name" value="S-adenosyl-L-methionine-dependent methyltransferases"/>
    <property type="match status" value="1"/>
</dbReference>
<proteinExistence type="inferred from homology"/>
<evidence type="ECO:0000313" key="11">
    <source>
        <dbReference type="Proteomes" id="UP001320119"/>
    </source>
</evidence>
<comment type="similarity">
    <text evidence="1">Belongs to the N(4)/N(6)-methyltransferase family.</text>
</comment>
<evidence type="ECO:0000256" key="3">
    <source>
        <dbReference type="ARBA" id="ARBA00022603"/>
    </source>
</evidence>
<dbReference type="GO" id="GO:0032259">
    <property type="term" value="P:methylation"/>
    <property type="evidence" value="ECO:0007669"/>
    <property type="project" value="UniProtKB-KW"/>
</dbReference>